<gene>
    <name evidence="3" type="ORF">FPZ11_06275</name>
</gene>
<dbReference type="OrthoDB" id="4793644at2"/>
<evidence type="ECO:0000256" key="1">
    <source>
        <dbReference type="SAM" id="MobiDB-lite"/>
    </source>
</evidence>
<dbReference type="Proteomes" id="UP000320216">
    <property type="component" value="Chromosome"/>
</dbReference>
<proteinExistence type="predicted"/>
<keyword evidence="2" id="KW-0472">Membrane</keyword>
<feature type="transmembrane region" description="Helical" evidence="2">
    <location>
        <begin position="80"/>
        <end position="102"/>
    </location>
</feature>
<dbReference type="EMBL" id="CP042305">
    <property type="protein sequence ID" value="QDZ14420.1"/>
    <property type="molecule type" value="Genomic_DNA"/>
</dbReference>
<dbReference type="Pfam" id="PF14155">
    <property type="entry name" value="DUF4307"/>
    <property type="match status" value="1"/>
</dbReference>
<dbReference type="AlphaFoldDB" id="A0A5B8M4A2"/>
<reference evidence="3 4" key="1">
    <citation type="submission" date="2019-07" db="EMBL/GenBank/DDBJ databases">
        <title>Full genome sequence of Humibacter sp. WJ7-1.</title>
        <authorList>
            <person name="Im W.-T."/>
        </authorList>
    </citation>
    <scope>NUCLEOTIDE SEQUENCE [LARGE SCALE GENOMIC DNA]</scope>
    <source>
        <strain evidence="3 4">WJ7-1</strain>
    </source>
</reference>
<evidence type="ECO:0000256" key="2">
    <source>
        <dbReference type="SAM" id="Phobius"/>
    </source>
</evidence>
<feature type="region of interest" description="Disordered" evidence="1">
    <location>
        <begin position="17"/>
        <end position="63"/>
    </location>
</feature>
<dbReference type="InterPro" id="IPR025443">
    <property type="entry name" value="DUF4307"/>
</dbReference>
<keyword evidence="2" id="KW-1133">Transmembrane helix</keyword>
<dbReference type="KEGG" id="huw:FPZ11_06275"/>
<protein>
    <submittedName>
        <fullName evidence="3">DUF4307 domain-containing protein</fullName>
    </submittedName>
</protein>
<sequence>MRLGWWVEARSRIGHSLDAQPNSTTSGGRFVPEPTVSTAGQGDDPVGHDEAGSGGASRGRYQPAGARYGRTAATKRRDRWLLIALGAFIVVVMVCWTLWAGLDQVRGSSINVDTGANSVIDSQHVKVSFTVSADAGASVACAVEAEDVDFTITGWKVVQLPISSKTTRSFTETVRTSQPSVSGDVDSCWSSASH</sequence>
<accession>A0A5B8M4A2</accession>
<evidence type="ECO:0000313" key="3">
    <source>
        <dbReference type="EMBL" id="QDZ14420.1"/>
    </source>
</evidence>
<keyword evidence="2" id="KW-0812">Transmembrane</keyword>
<organism evidence="3 4">
    <name type="scientific">Humibacter ginsenosidimutans</name>
    <dbReference type="NCBI Taxonomy" id="2599293"/>
    <lineage>
        <taxon>Bacteria</taxon>
        <taxon>Bacillati</taxon>
        <taxon>Actinomycetota</taxon>
        <taxon>Actinomycetes</taxon>
        <taxon>Micrococcales</taxon>
        <taxon>Microbacteriaceae</taxon>
        <taxon>Humibacter</taxon>
    </lineage>
</organism>
<evidence type="ECO:0000313" key="4">
    <source>
        <dbReference type="Proteomes" id="UP000320216"/>
    </source>
</evidence>
<keyword evidence="4" id="KW-1185">Reference proteome</keyword>
<name>A0A5B8M4A2_9MICO</name>